<dbReference type="SUPFAM" id="SSF56235">
    <property type="entry name" value="N-terminal nucleophile aminohydrolases (Ntn hydrolases)"/>
    <property type="match status" value="1"/>
</dbReference>
<dbReference type="PATRIC" id="fig|741277.3.peg.2704"/>
<comment type="similarity">
    <text evidence="1">Belongs to the peptidase S45 family.</text>
</comment>
<organism evidence="2 3">
    <name type="scientific">Fischerella thermalis JSC-11</name>
    <dbReference type="NCBI Taxonomy" id="741277"/>
    <lineage>
        <taxon>Bacteria</taxon>
        <taxon>Bacillati</taxon>
        <taxon>Cyanobacteriota</taxon>
        <taxon>Cyanophyceae</taxon>
        <taxon>Nostocales</taxon>
        <taxon>Hapalosiphonaceae</taxon>
        <taxon>Fischerella</taxon>
    </lineage>
</organism>
<keyword evidence="3" id="KW-1185">Reference proteome</keyword>
<dbReference type="EMBL" id="AGIZ01000010">
    <property type="protein sequence ID" value="EHC11082.1"/>
    <property type="molecule type" value="Genomic_DNA"/>
</dbReference>
<dbReference type="GeneID" id="93209838"/>
<dbReference type="PANTHER" id="PTHR34218">
    <property type="entry name" value="PEPTIDASE S45 PENICILLIN AMIDASE"/>
    <property type="match status" value="1"/>
</dbReference>
<sequence length="89" mass="10329">MDFWRHIGSGRLAEMFGQSQLNTDKFLRTLGWARVAQTEIQQMDTETKNILQAYAHGINTYLANHQDSRLSLEYTVLKLLNPNYKPEPC</sequence>
<dbReference type="InterPro" id="IPR023343">
    <property type="entry name" value="Penicillin_amidase_dom1"/>
</dbReference>
<dbReference type="Proteomes" id="UP000004344">
    <property type="component" value="Unassembled WGS sequence"/>
</dbReference>
<dbReference type="Gene3D" id="1.10.439.10">
    <property type="entry name" value="Penicillin Amidohydrolase, domain 1"/>
    <property type="match status" value="1"/>
</dbReference>
<proteinExistence type="inferred from homology"/>
<name>G6FWR7_9CYAN</name>
<dbReference type="PANTHER" id="PTHR34218:SF4">
    <property type="entry name" value="ACYL-HOMOSERINE LACTONE ACYLASE QUIP"/>
    <property type="match status" value="1"/>
</dbReference>
<dbReference type="RefSeq" id="WP_009458306.1">
    <property type="nucleotide sequence ID" value="NZ_AGIZ01000010.1"/>
</dbReference>
<reference evidence="2 3" key="1">
    <citation type="submission" date="2011-09" db="EMBL/GenBank/DDBJ databases">
        <title>The draft genome of Fischerella sp. JSC-11.</title>
        <authorList>
            <consortium name="US DOE Joint Genome Institute (JGI-PGF)"/>
            <person name="Lucas S."/>
            <person name="Han J."/>
            <person name="Lapidus A."/>
            <person name="Cheng J.-F."/>
            <person name="Goodwin L."/>
            <person name="Pitluck S."/>
            <person name="Peters L."/>
            <person name="Land M.L."/>
            <person name="Hauser L."/>
            <person name="Sarkisova S."/>
            <person name="Bryant D.A."/>
            <person name="Brown I."/>
            <person name="Woyke T.J."/>
        </authorList>
    </citation>
    <scope>NUCLEOTIDE SEQUENCE [LARGE SCALE GENOMIC DNA]</scope>
    <source>
        <strain evidence="2 3">JSC-11</strain>
    </source>
</reference>
<evidence type="ECO:0000256" key="1">
    <source>
        <dbReference type="ARBA" id="ARBA00006586"/>
    </source>
</evidence>
<protein>
    <submittedName>
        <fullName evidence="2">Peptidase S45 penicillin amidase</fullName>
    </submittedName>
</protein>
<evidence type="ECO:0000313" key="3">
    <source>
        <dbReference type="Proteomes" id="UP000004344"/>
    </source>
</evidence>
<dbReference type="GO" id="GO:0017000">
    <property type="term" value="P:antibiotic biosynthetic process"/>
    <property type="evidence" value="ECO:0007669"/>
    <property type="project" value="InterPro"/>
</dbReference>
<accession>G6FWR7</accession>
<dbReference type="InterPro" id="IPR002692">
    <property type="entry name" value="S45"/>
</dbReference>
<dbReference type="GO" id="GO:0016811">
    <property type="term" value="F:hydrolase activity, acting on carbon-nitrogen (but not peptide) bonds, in linear amides"/>
    <property type="evidence" value="ECO:0007669"/>
    <property type="project" value="InterPro"/>
</dbReference>
<gene>
    <name evidence="2" type="ORF">FJSC11DRAFT_3316</name>
</gene>
<comment type="caution">
    <text evidence="2">The sequence shown here is derived from an EMBL/GenBank/DDBJ whole genome shotgun (WGS) entry which is preliminary data.</text>
</comment>
<dbReference type="Pfam" id="PF01804">
    <property type="entry name" value="Penicil_amidase"/>
    <property type="match status" value="1"/>
</dbReference>
<dbReference type="AlphaFoldDB" id="G6FWR7"/>
<evidence type="ECO:0000313" key="2">
    <source>
        <dbReference type="EMBL" id="EHC11082.1"/>
    </source>
</evidence>
<dbReference type="InterPro" id="IPR029055">
    <property type="entry name" value="Ntn_hydrolases_N"/>
</dbReference>